<dbReference type="PANTHER" id="PTHR35535:SF1">
    <property type="entry name" value="HEAT SHOCK PROTEIN HSLJ"/>
    <property type="match status" value="1"/>
</dbReference>
<evidence type="ECO:0000256" key="1">
    <source>
        <dbReference type="SAM" id="SignalP"/>
    </source>
</evidence>
<gene>
    <name evidence="3" type="ORF">KME07_21960</name>
</gene>
<dbReference type="InterPro" id="IPR053147">
    <property type="entry name" value="Hsp_HslJ-like"/>
</dbReference>
<reference evidence="3" key="1">
    <citation type="submission" date="2021-05" db="EMBL/GenBank/DDBJ databases">
        <authorList>
            <person name="Pietrasiak N."/>
            <person name="Ward R."/>
            <person name="Stajich J.E."/>
            <person name="Kurbessoian T."/>
        </authorList>
    </citation>
    <scope>NUCLEOTIDE SEQUENCE</scope>
    <source>
        <strain evidence="3">GSE-TBD4-15B</strain>
    </source>
</reference>
<evidence type="ECO:0000313" key="4">
    <source>
        <dbReference type="Proteomes" id="UP000707356"/>
    </source>
</evidence>
<dbReference type="InterPro" id="IPR038670">
    <property type="entry name" value="HslJ-like_sf"/>
</dbReference>
<feature type="domain" description="DUF306" evidence="2">
    <location>
        <begin position="42"/>
        <end position="144"/>
    </location>
</feature>
<protein>
    <submittedName>
        <fullName evidence="3">META domain-containing protein</fullName>
    </submittedName>
</protein>
<feature type="chain" id="PRO_5037361153" evidence="1">
    <location>
        <begin position="26"/>
        <end position="165"/>
    </location>
</feature>
<dbReference type="EMBL" id="JAHHHV010000084">
    <property type="protein sequence ID" value="MBW4468100.1"/>
    <property type="molecule type" value="Genomic_DNA"/>
</dbReference>
<proteinExistence type="predicted"/>
<organism evidence="3 4">
    <name type="scientific">Pegethrix bostrychoides GSE-TBD4-15B</name>
    <dbReference type="NCBI Taxonomy" id="2839662"/>
    <lineage>
        <taxon>Bacteria</taxon>
        <taxon>Bacillati</taxon>
        <taxon>Cyanobacteriota</taxon>
        <taxon>Cyanophyceae</taxon>
        <taxon>Oculatellales</taxon>
        <taxon>Oculatellaceae</taxon>
        <taxon>Pegethrix</taxon>
    </lineage>
</organism>
<keyword evidence="1" id="KW-0732">Signal</keyword>
<dbReference type="Pfam" id="PF03724">
    <property type="entry name" value="META"/>
    <property type="match status" value="1"/>
</dbReference>
<dbReference type="Gene3D" id="2.40.128.270">
    <property type="match status" value="1"/>
</dbReference>
<dbReference type="InterPro" id="IPR005184">
    <property type="entry name" value="DUF306_Meta_HslJ"/>
</dbReference>
<reference evidence="3" key="2">
    <citation type="journal article" date="2022" name="Microbiol. Resour. Announc.">
        <title>Metagenome Sequencing to Explore Phylogenomics of Terrestrial Cyanobacteria.</title>
        <authorList>
            <person name="Ward R.D."/>
            <person name="Stajich J.E."/>
            <person name="Johansen J.R."/>
            <person name="Huntemann M."/>
            <person name="Clum A."/>
            <person name="Foster B."/>
            <person name="Foster B."/>
            <person name="Roux S."/>
            <person name="Palaniappan K."/>
            <person name="Varghese N."/>
            <person name="Mukherjee S."/>
            <person name="Reddy T.B.K."/>
            <person name="Daum C."/>
            <person name="Copeland A."/>
            <person name="Chen I.A."/>
            <person name="Ivanova N.N."/>
            <person name="Kyrpides N.C."/>
            <person name="Shapiro N."/>
            <person name="Eloe-Fadrosh E.A."/>
            <person name="Pietrasiak N."/>
        </authorList>
    </citation>
    <scope>NUCLEOTIDE SEQUENCE</scope>
    <source>
        <strain evidence="3">GSE-TBD4-15B</strain>
    </source>
</reference>
<comment type="caution">
    <text evidence="3">The sequence shown here is derived from an EMBL/GenBank/DDBJ whole genome shotgun (WGS) entry which is preliminary data.</text>
</comment>
<dbReference type="PANTHER" id="PTHR35535">
    <property type="entry name" value="HEAT SHOCK PROTEIN HSLJ"/>
    <property type="match status" value="1"/>
</dbReference>
<evidence type="ECO:0000259" key="2">
    <source>
        <dbReference type="Pfam" id="PF03724"/>
    </source>
</evidence>
<sequence length="165" mass="17624">MSNHVSRYIFALSMGLLSAVTPALAESNSRPAALQMAQADSLTGSWRLVNMGEIGSPGVVPQANELTAEFAESRISGSGGCNRFMGGYEIPQAGTLSIGPLASTFMACEQPTANQEAQYLKALQAAQRYELDDEGQLAIFYRTDQESGVLRFAGQNAGQNVRGLW</sequence>
<dbReference type="AlphaFoldDB" id="A0A951PF69"/>
<accession>A0A951PF69</accession>
<feature type="signal peptide" evidence="1">
    <location>
        <begin position="1"/>
        <end position="25"/>
    </location>
</feature>
<evidence type="ECO:0000313" key="3">
    <source>
        <dbReference type="EMBL" id="MBW4468100.1"/>
    </source>
</evidence>
<dbReference type="Proteomes" id="UP000707356">
    <property type="component" value="Unassembled WGS sequence"/>
</dbReference>
<name>A0A951PF69_9CYAN</name>